<evidence type="ECO:0000313" key="8">
    <source>
        <dbReference type="EMBL" id="GAA1577655.1"/>
    </source>
</evidence>
<keyword evidence="9" id="KW-1185">Reference proteome</keyword>
<dbReference type="Gene3D" id="3.40.720.10">
    <property type="entry name" value="Alkaline Phosphatase, subunit A"/>
    <property type="match status" value="1"/>
</dbReference>
<accession>A0ABN2DI48</accession>
<evidence type="ECO:0000256" key="3">
    <source>
        <dbReference type="ARBA" id="ARBA00022801"/>
    </source>
</evidence>
<dbReference type="PROSITE" id="PS51257">
    <property type="entry name" value="PROKAR_LIPOPROTEIN"/>
    <property type="match status" value="1"/>
</dbReference>
<dbReference type="PROSITE" id="PS00523">
    <property type="entry name" value="SULFATASE_1"/>
    <property type="match status" value="1"/>
</dbReference>
<evidence type="ECO:0000259" key="7">
    <source>
        <dbReference type="Pfam" id="PF00884"/>
    </source>
</evidence>
<dbReference type="Pfam" id="PF00884">
    <property type="entry name" value="Sulfatase"/>
    <property type="match status" value="1"/>
</dbReference>
<evidence type="ECO:0000313" key="9">
    <source>
        <dbReference type="Proteomes" id="UP001500190"/>
    </source>
</evidence>
<evidence type="ECO:0000256" key="4">
    <source>
        <dbReference type="ARBA" id="ARBA00023180"/>
    </source>
</evidence>
<dbReference type="PANTHER" id="PTHR43108">
    <property type="entry name" value="N-ACETYLGLUCOSAMINE-6-SULFATASE FAMILY MEMBER"/>
    <property type="match status" value="1"/>
</dbReference>
<feature type="signal peptide" evidence="6">
    <location>
        <begin position="1"/>
        <end position="24"/>
    </location>
</feature>
<feature type="region of interest" description="Disordered" evidence="5">
    <location>
        <begin position="392"/>
        <end position="416"/>
    </location>
</feature>
<keyword evidence="4" id="KW-0325">Glycoprotein</keyword>
<comment type="caution">
    <text evidence="8">The sequence shown here is derived from an EMBL/GenBank/DDBJ whole genome shotgun (WGS) entry which is preliminary data.</text>
</comment>
<dbReference type="EMBL" id="BAAAND010000004">
    <property type="protein sequence ID" value="GAA1577655.1"/>
    <property type="molecule type" value="Genomic_DNA"/>
</dbReference>
<dbReference type="PIRSF" id="PIRSF036666">
    <property type="entry name" value="G6S"/>
    <property type="match status" value="1"/>
</dbReference>
<evidence type="ECO:0000256" key="6">
    <source>
        <dbReference type="SAM" id="SignalP"/>
    </source>
</evidence>
<dbReference type="InterPro" id="IPR000917">
    <property type="entry name" value="Sulfatase_N"/>
</dbReference>
<dbReference type="SUPFAM" id="SSF53649">
    <property type="entry name" value="Alkaline phosphatase-like"/>
    <property type="match status" value="1"/>
</dbReference>
<feature type="domain" description="Sulfatase N-terminal" evidence="7">
    <location>
        <begin position="34"/>
        <end position="364"/>
    </location>
</feature>
<dbReference type="RefSeq" id="WP_344189746.1">
    <property type="nucleotide sequence ID" value="NZ_BAAAND010000004.1"/>
</dbReference>
<gene>
    <name evidence="8" type="ORF">GCM10009742_21830</name>
</gene>
<protein>
    <submittedName>
        <fullName evidence="8">Sulfatase</fullName>
    </submittedName>
</protein>
<evidence type="ECO:0000256" key="5">
    <source>
        <dbReference type="SAM" id="MobiDB-lite"/>
    </source>
</evidence>
<evidence type="ECO:0000256" key="1">
    <source>
        <dbReference type="ARBA" id="ARBA00008779"/>
    </source>
</evidence>
<dbReference type="Proteomes" id="UP001500190">
    <property type="component" value="Unassembled WGS sequence"/>
</dbReference>
<dbReference type="PANTHER" id="PTHR43108:SF8">
    <property type="entry name" value="SD21168P"/>
    <property type="match status" value="1"/>
</dbReference>
<dbReference type="InterPro" id="IPR017850">
    <property type="entry name" value="Alkaline_phosphatase_core_sf"/>
</dbReference>
<dbReference type="CDD" id="cd16147">
    <property type="entry name" value="G6S"/>
    <property type="match status" value="1"/>
</dbReference>
<organism evidence="8 9">
    <name type="scientific">Kribbella karoonensis</name>
    <dbReference type="NCBI Taxonomy" id="324851"/>
    <lineage>
        <taxon>Bacteria</taxon>
        <taxon>Bacillati</taxon>
        <taxon>Actinomycetota</taxon>
        <taxon>Actinomycetes</taxon>
        <taxon>Propionibacteriales</taxon>
        <taxon>Kribbellaceae</taxon>
        <taxon>Kribbella</taxon>
    </lineage>
</organism>
<evidence type="ECO:0000256" key="2">
    <source>
        <dbReference type="ARBA" id="ARBA00022729"/>
    </source>
</evidence>
<name>A0ABN2DI48_9ACTN</name>
<dbReference type="InterPro" id="IPR012251">
    <property type="entry name" value="GlcNAc_6-SO4ase"/>
</dbReference>
<feature type="chain" id="PRO_5046532584" evidence="6">
    <location>
        <begin position="25"/>
        <end position="488"/>
    </location>
</feature>
<keyword evidence="3" id="KW-0378">Hydrolase</keyword>
<keyword evidence="2 6" id="KW-0732">Signal</keyword>
<reference evidence="8 9" key="1">
    <citation type="journal article" date="2019" name="Int. J. Syst. Evol. Microbiol.">
        <title>The Global Catalogue of Microorganisms (GCM) 10K type strain sequencing project: providing services to taxonomists for standard genome sequencing and annotation.</title>
        <authorList>
            <consortium name="The Broad Institute Genomics Platform"/>
            <consortium name="The Broad Institute Genome Sequencing Center for Infectious Disease"/>
            <person name="Wu L."/>
            <person name="Ma J."/>
        </authorList>
    </citation>
    <scope>NUCLEOTIDE SEQUENCE [LARGE SCALE GENOMIC DNA]</scope>
    <source>
        <strain evidence="8 9">JCM 14304</strain>
    </source>
</reference>
<proteinExistence type="inferred from homology"/>
<feature type="compositionally biased region" description="Basic and acidic residues" evidence="5">
    <location>
        <begin position="394"/>
        <end position="410"/>
    </location>
</feature>
<dbReference type="InterPro" id="IPR024607">
    <property type="entry name" value="Sulfatase_CS"/>
</dbReference>
<sequence length="488" mass="52822">MLFRRMIAVVLALLLTGCSKPAEPAQPAVKPTHPNIVFVLTDDLSMNLLQYMPQVQELAKDGASFSNYTVTDSLCCPSRSSIFTGKFPHDTGVFTNGGKDGGFKVFHQRQNEDSTFATALQKAGYHTAMMGKYLNGYQPDGTVDGRQNYVPPGWNDWYVAGNGYNEYNYTLNANHQLEKHGKAPSDYLTDVLAGRARDVISNAKQPFFLEIATFAPHGPYTPAPQDKSKFPGLKAPRDASYDKLPANAPPWLAKHPALTPKQQKALDKAFRKRAQAVQSVGRMIGSLRDTLEKTGAADNTVVVFSSDNGYHLGEHRLTAGKQTAFETDVHVPLVMAGPGIKAGTTLPQPAQNIDLAPTFETLAGLTPAPGVDGRSLTSLFSGTPPSDWRTASLVEHHGPDIDPKDPDYPKKGSGNPTTYEALRTATATYVEYSDGTVEYYDRSKDPLQLNNTAASLPAARKAQLHKALQALKACHGEAACTQAGRMTG</sequence>
<comment type="similarity">
    <text evidence="1">Belongs to the sulfatase family.</text>
</comment>